<dbReference type="RefSeq" id="WP_119949853.1">
    <property type="nucleotide sequence ID" value="NZ_QZEZ01000002.1"/>
</dbReference>
<comment type="caution">
    <text evidence="2">The sequence shown here is derived from an EMBL/GenBank/DDBJ whole genome shotgun (WGS) entry which is preliminary data.</text>
</comment>
<sequence length="176" mass="19084">MVAQESPGEWVLLQYRLPREPSTPRSAVWRRLRALGVAQLGDGLVALPHDARTREQLDWVAAEVREASGTAALWLARPATAAQEAELARTMARARAEEYRAVRDEALAGLQRTGGAGAASLPPAEHARLVKRLRAELRRVRRRDFSAPPERAEAVAAVEELARAAAAAPVAAGRHP</sequence>
<protein>
    <submittedName>
        <fullName evidence="2">Chromate resistance protein</fullName>
    </submittedName>
</protein>
<feature type="domain" description="ChrB N-terminal" evidence="1">
    <location>
        <begin position="25"/>
        <end position="164"/>
    </location>
</feature>
<keyword evidence="3" id="KW-1185">Reference proteome</keyword>
<reference evidence="2 3" key="1">
    <citation type="submission" date="2018-09" db="EMBL/GenBank/DDBJ databases">
        <title>YIM 75000 draft genome.</title>
        <authorList>
            <person name="Tang S."/>
            <person name="Feng Y."/>
        </authorList>
    </citation>
    <scope>NUCLEOTIDE SEQUENCE [LARGE SCALE GENOMIC DNA]</scope>
    <source>
        <strain evidence="2 3">YIM 75000</strain>
    </source>
</reference>
<evidence type="ECO:0000313" key="3">
    <source>
        <dbReference type="Proteomes" id="UP000265614"/>
    </source>
</evidence>
<dbReference type="AlphaFoldDB" id="A0A3A3ZLL1"/>
<dbReference type="OrthoDB" id="3790780at2"/>
<dbReference type="Proteomes" id="UP000265614">
    <property type="component" value="Unassembled WGS sequence"/>
</dbReference>
<evidence type="ECO:0000313" key="2">
    <source>
        <dbReference type="EMBL" id="RJK97136.1"/>
    </source>
</evidence>
<dbReference type="EMBL" id="QZEZ01000002">
    <property type="protein sequence ID" value="RJK97136.1"/>
    <property type="molecule type" value="Genomic_DNA"/>
</dbReference>
<proteinExistence type="predicted"/>
<organism evidence="2 3">
    <name type="scientific">Vallicoccus soli</name>
    <dbReference type="NCBI Taxonomy" id="2339232"/>
    <lineage>
        <taxon>Bacteria</taxon>
        <taxon>Bacillati</taxon>
        <taxon>Actinomycetota</taxon>
        <taxon>Actinomycetes</taxon>
        <taxon>Motilibacterales</taxon>
        <taxon>Vallicoccaceae</taxon>
        <taxon>Vallicoccus</taxon>
    </lineage>
</organism>
<dbReference type="InterPro" id="IPR046858">
    <property type="entry name" value="ChrB_N"/>
</dbReference>
<evidence type="ECO:0000259" key="1">
    <source>
        <dbReference type="Pfam" id="PF20229"/>
    </source>
</evidence>
<dbReference type="Pfam" id="PF20229">
    <property type="entry name" value="ChrB_N"/>
    <property type="match status" value="1"/>
</dbReference>
<gene>
    <name evidence="2" type="ORF">D5H78_08000</name>
</gene>
<name>A0A3A3ZLL1_9ACTN</name>
<accession>A0A3A3ZLL1</accession>